<dbReference type="InterPro" id="IPR001789">
    <property type="entry name" value="Sig_transdc_resp-reg_receiver"/>
</dbReference>
<feature type="non-terminal residue" evidence="5">
    <location>
        <position position="55"/>
    </location>
</feature>
<protein>
    <recommendedName>
        <fullName evidence="1">Stage 0 sporulation protein A homolog</fullName>
    </recommendedName>
</protein>
<sequence length="55" mass="6273">MGFFGGRIGENMSEKSKVLVVDDKQVERVMMKRILSGTYEVIEAENGKEAFEILY</sequence>
<evidence type="ECO:0000256" key="2">
    <source>
        <dbReference type="ARBA" id="ARBA00024867"/>
    </source>
</evidence>
<comment type="caution">
    <text evidence="5">The sequence shown here is derived from an EMBL/GenBank/DDBJ whole genome shotgun (WGS) entry which is preliminary data.</text>
</comment>
<dbReference type="GO" id="GO:0000160">
    <property type="term" value="P:phosphorelay signal transduction system"/>
    <property type="evidence" value="ECO:0007669"/>
    <property type="project" value="InterPro"/>
</dbReference>
<comment type="function">
    <text evidence="2">May play the central regulatory role in sporulation. It may be an element of the effector pathway responsible for the activation of sporulation genes in response to nutritional stress. Spo0A may act in concert with spo0H (a sigma factor) to control the expression of some genes that are critical to the sporulation process.</text>
</comment>
<comment type="caution">
    <text evidence="3">Lacks conserved residue(s) required for the propagation of feature annotation.</text>
</comment>
<evidence type="ECO:0000313" key="6">
    <source>
        <dbReference type="Proteomes" id="UP000004828"/>
    </source>
</evidence>
<dbReference type="SUPFAM" id="SSF52172">
    <property type="entry name" value="CheY-like"/>
    <property type="match status" value="1"/>
</dbReference>
<dbReference type="AlphaFoldDB" id="C7GI38"/>
<proteinExistence type="predicted"/>
<evidence type="ECO:0000259" key="4">
    <source>
        <dbReference type="PROSITE" id="PS50110"/>
    </source>
</evidence>
<dbReference type="Proteomes" id="UP000004828">
    <property type="component" value="Unassembled WGS sequence"/>
</dbReference>
<dbReference type="PROSITE" id="PS50110">
    <property type="entry name" value="RESPONSE_REGULATORY"/>
    <property type="match status" value="1"/>
</dbReference>
<dbReference type="Gene3D" id="3.40.50.2300">
    <property type="match status" value="1"/>
</dbReference>
<feature type="domain" description="Response regulatory" evidence="4">
    <location>
        <begin position="17"/>
        <end position="55"/>
    </location>
</feature>
<reference evidence="5 6" key="1">
    <citation type="submission" date="2009-08" db="EMBL/GenBank/DDBJ databases">
        <authorList>
            <person name="Weinstock G."/>
            <person name="Sodergren E."/>
            <person name="Clifton S."/>
            <person name="Fulton L."/>
            <person name="Fulton B."/>
            <person name="Courtney L."/>
            <person name="Fronick C."/>
            <person name="Harrison M."/>
            <person name="Strong C."/>
            <person name="Farmer C."/>
            <person name="Delahaunty K."/>
            <person name="Markovic C."/>
            <person name="Hall O."/>
            <person name="Minx P."/>
            <person name="Tomlinson C."/>
            <person name="Mitreva M."/>
            <person name="Nelson J."/>
            <person name="Hou S."/>
            <person name="Wollam A."/>
            <person name="Pepin K.H."/>
            <person name="Johnson M."/>
            <person name="Bhonagiri V."/>
            <person name="Nash W.E."/>
            <person name="Warren W."/>
            <person name="Chinwalla A."/>
            <person name="Mardis E.R."/>
            <person name="Wilson R.K."/>
        </authorList>
    </citation>
    <scope>NUCLEOTIDE SEQUENCE [LARGE SCALE GENOMIC DNA]</scope>
    <source>
        <strain evidence="5 6">L1-82</strain>
    </source>
</reference>
<evidence type="ECO:0000313" key="5">
    <source>
        <dbReference type="EMBL" id="EEU98515.1"/>
    </source>
</evidence>
<accession>C7GI38</accession>
<organism evidence="5 6">
    <name type="scientific">Roseburia intestinalis L1-82</name>
    <dbReference type="NCBI Taxonomy" id="536231"/>
    <lineage>
        <taxon>Bacteria</taxon>
        <taxon>Bacillati</taxon>
        <taxon>Bacillota</taxon>
        <taxon>Clostridia</taxon>
        <taxon>Lachnospirales</taxon>
        <taxon>Lachnospiraceae</taxon>
        <taxon>Roseburia</taxon>
    </lineage>
</organism>
<dbReference type="EMBL" id="ABYJ02000330">
    <property type="protein sequence ID" value="EEU98515.1"/>
    <property type="molecule type" value="Genomic_DNA"/>
</dbReference>
<dbReference type="HOGENOM" id="CLU_3037320_0_0_9"/>
<dbReference type="InterPro" id="IPR011006">
    <property type="entry name" value="CheY-like_superfamily"/>
</dbReference>
<evidence type="ECO:0000256" key="3">
    <source>
        <dbReference type="PROSITE-ProRule" id="PRU00169"/>
    </source>
</evidence>
<name>C7GI38_9FIRM</name>
<gene>
    <name evidence="5" type="ORF">ROSINTL182_09610</name>
</gene>
<evidence type="ECO:0000256" key="1">
    <source>
        <dbReference type="ARBA" id="ARBA00018672"/>
    </source>
</evidence>